<name>A0A9P7URB6_9AGAR</name>
<dbReference type="OrthoDB" id="2646043at2759"/>
<feature type="DNA-binding region" description="Homeobox" evidence="1">
    <location>
        <begin position="35"/>
        <end position="102"/>
    </location>
</feature>
<feature type="compositionally biased region" description="Pro residues" evidence="3">
    <location>
        <begin position="209"/>
        <end position="220"/>
    </location>
</feature>
<evidence type="ECO:0000259" key="4">
    <source>
        <dbReference type="PROSITE" id="PS50071"/>
    </source>
</evidence>
<feature type="compositionally biased region" description="Polar residues" evidence="3">
    <location>
        <begin position="188"/>
        <end position="197"/>
    </location>
</feature>
<keyword evidence="6" id="KW-1185">Reference proteome</keyword>
<evidence type="ECO:0000256" key="2">
    <source>
        <dbReference type="RuleBase" id="RU000682"/>
    </source>
</evidence>
<dbReference type="GeneID" id="66079360"/>
<accession>A0A9P7URB6</accession>
<feature type="region of interest" description="Disordered" evidence="3">
    <location>
        <begin position="103"/>
        <end position="123"/>
    </location>
</feature>
<dbReference type="AlphaFoldDB" id="A0A9P7URB6"/>
<proteinExistence type="predicted"/>
<dbReference type="RefSeq" id="XP_043007703.1">
    <property type="nucleotide sequence ID" value="XM_043155238.1"/>
</dbReference>
<dbReference type="SMART" id="SM00389">
    <property type="entry name" value="HOX"/>
    <property type="match status" value="1"/>
</dbReference>
<comment type="caution">
    <text evidence="5">The sequence shown here is derived from an EMBL/GenBank/DDBJ whole genome shotgun (WGS) entry which is preliminary data.</text>
</comment>
<dbReference type="PROSITE" id="PS50071">
    <property type="entry name" value="HOMEOBOX_2"/>
    <property type="match status" value="1"/>
</dbReference>
<keyword evidence="1 2" id="KW-0539">Nucleus</keyword>
<feature type="region of interest" description="Disordered" evidence="3">
    <location>
        <begin position="180"/>
        <end position="247"/>
    </location>
</feature>
<dbReference type="Gene3D" id="1.10.10.60">
    <property type="entry name" value="Homeodomain-like"/>
    <property type="match status" value="1"/>
</dbReference>
<dbReference type="InterPro" id="IPR001356">
    <property type="entry name" value="HD"/>
</dbReference>
<keyword evidence="1 2" id="KW-0238">DNA-binding</keyword>
<protein>
    <recommendedName>
        <fullName evidence="4">Homeobox domain-containing protein</fullName>
    </recommendedName>
</protein>
<evidence type="ECO:0000256" key="1">
    <source>
        <dbReference type="PROSITE-ProRule" id="PRU00108"/>
    </source>
</evidence>
<dbReference type="CDD" id="cd00086">
    <property type="entry name" value="homeodomain"/>
    <property type="match status" value="1"/>
</dbReference>
<dbReference type="SUPFAM" id="SSF46689">
    <property type="entry name" value="Homeodomain-like"/>
    <property type="match status" value="1"/>
</dbReference>
<evidence type="ECO:0000313" key="6">
    <source>
        <dbReference type="Proteomes" id="UP001049176"/>
    </source>
</evidence>
<comment type="subcellular location">
    <subcellularLocation>
        <location evidence="1 2">Nucleus</location>
    </subcellularLocation>
</comment>
<dbReference type="GO" id="GO:0005634">
    <property type="term" value="C:nucleus"/>
    <property type="evidence" value="ECO:0007669"/>
    <property type="project" value="UniProtKB-SubCell"/>
</dbReference>
<dbReference type="GO" id="GO:0003677">
    <property type="term" value="F:DNA binding"/>
    <property type="evidence" value="ECO:0007669"/>
    <property type="project" value="UniProtKB-UniRule"/>
</dbReference>
<dbReference type="Proteomes" id="UP001049176">
    <property type="component" value="Chromosome 6"/>
</dbReference>
<dbReference type="Pfam" id="PF00046">
    <property type="entry name" value="Homeodomain"/>
    <property type="match status" value="1"/>
</dbReference>
<gene>
    <name evidence="5" type="ORF">E1B28_010284</name>
</gene>
<feature type="domain" description="Homeobox" evidence="4">
    <location>
        <begin position="33"/>
        <end position="101"/>
    </location>
</feature>
<dbReference type="EMBL" id="CM032186">
    <property type="protein sequence ID" value="KAG7091233.1"/>
    <property type="molecule type" value="Genomic_DNA"/>
</dbReference>
<dbReference type="InterPro" id="IPR009057">
    <property type="entry name" value="Homeodomain-like_sf"/>
</dbReference>
<sequence>MTSNSNLLHATDHGSHTLVGGDLAIISPSGSVAAKSKPRTRLTKEAAKILNDVFESGLRNPGMREKQELLERIQALPGTEDYQMKSLGFWFQNKRSQWKLKSTQTQQATTSSSSSTTIIRPSPRHLKPEKIPLLHTLFYKSNTDPPQELIDTWAVLLDADSTAVSAWVAAEKKLSLASFHGYPPQHPKSPSTRSISLDPQRKILTPKSSPEPPPLPPPPISSSHVLRPQQHQHQEHGHSQAVIAPAAPRSPSPFVVVKEESKPLIIPTAVPPTTDPIRSDLLLALHHEFSDPQRQRSMTAPYPYQRPKTGKELNVLFSSCTSPMEEFLGRVKNGSLERFGFKREWAQTR</sequence>
<keyword evidence="1 2" id="KW-0371">Homeobox</keyword>
<dbReference type="KEGG" id="more:E1B28_010284"/>
<organism evidence="5 6">
    <name type="scientific">Marasmius oreades</name>
    <name type="common">fairy-ring Marasmius</name>
    <dbReference type="NCBI Taxonomy" id="181124"/>
    <lineage>
        <taxon>Eukaryota</taxon>
        <taxon>Fungi</taxon>
        <taxon>Dikarya</taxon>
        <taxon>Basidiomycota</taxon>
        <taxon>Agaricomycotina</taxon>
        <taxon>Agaricomycetes</taxon>
        <taxon>Agaricomycetidae</taxon>
        <taxon>Agaricales</taxon>
        <taxon>Marasmiineae</taxon>
        <taxon>Marasmiaceae</taxon>
        <taxon>Marasmius</taxon>
    </lineage>
</organism>
<feature type="compositionally biased region" description="Low complexity" evidence="3">
    <location>
        <begin position="103"/>
        <end position="117"/>
    </location>
</feature>
<evidence type="ECO:0000256" key="3">
    <source>
        <dbReference type="SAM" id="MobiDB-lite"/>
    </source>
</evidence>
<reference evidence="5" key="1">
    <citation type="journal article" date="2021" name="Genome Biol. Evol.">
        <title>The assembled and annotated genome of the fairy-ring fungus Marasmius oreades.</title>
        <authorList>
            <person name="Hiltunen M."/>
            <person name="Ament-Velasquez S.L."/>
            <person name="Johannesson H."/>
        </authorList>
    </citation>
    <scope>NUCLEOTIDE SEQUENCE</scope>
    <source>
        <strain evidence="5">03SP1</strain>
    </source>
</reference>
<evidence type="ECO:0000313" key="5">
    <source>
        <dbReference type="EMBL" id="KAG7091233.1"/>
    </source>
</evidence>